<evidence type="ECO:0000313" key="20">
    <source>
        <dbReference type="Proteomes" id="UP001064262"/>
    </source>
</evidence>
<evidence type="ECO:0000256" key="9">
    <source>
        <dbReference type="ARBA" id="ARBA00022516"/>
    </source>
</evidence>
<keyword evidence="9" id="KW-0444">Lipid biosynthesis</keyword>
<proteinExistence type="inferred from homology"/>
<dbReference type="InterPro" id="IPR036265">
    <property type="entry name" value="HIT-like_sf"/>
</dbReference>
<evidence type="ECO:0000256" key="11">
    <source>
        <dbReference type="ARBA" id="ARBA00022801"/>
    </source>
</evidence>
<evidence type="ECO:0000256" key="16">
    <source>
        <dbReference type="ARBA" id="ARBA00023264"/>
    </source>
</evidence>
<dbReference type="GO" id="GO:0005886">
    <property type="term" value="C:plasma membrane"/>
    <property type="evidence" value="ECO:0007669"/>
    <property type="project" value="UniProtKB-SubCell"/>
</dbReference>
<evidence type="ECO:0000256" key="18">
    <source>
        <dbReference type="ARBA" id="ARBA00032892"/>
    </source>
</evidence>
<comment type="pathway">
    <text evidence="3">Phospholipid metabolism; CDP-diacylglycerol degradation; phosphatidate from CDP-diacylglycerol: step 1/1.</text>
</comment>
<comment type="caution">
    <text evidence="19">The sequence shown here is derived from an EMBL/GenBank/DDBJ whole genome shotgun (WGS) entry which is preliminary data.</text>
</comment>
<dbReference type="AlphaFoldDB" id="A0A9J6PE23"/>
<keyword evidence="12" id="KW-1133">Transmembrane helix</keyword>
<dbReference type="Pfam" id="PF02611">
    <property type="entry name" value="CDH"/>
    <property type="match status" value="1"/>
</dbReference>
<reference evidence="19" key="1">
    <citation type="submission" date="2022-09" db="EMBL/GenBank/DDBJ databases">
        <title>Winslowiella arboricola sp. nov., isolated from bleeding cankers on broadleaf hosts.</title>
        <authorList>
            <person name="Brady C."/>
            <person name="Kaur S."/>
            <person name="Crampton B."/>
            <person name="Maddock D."/>
            <person name="Arnold D."/>
            <person name="Denman S."/>
        </authorList>
    </citation>
    <scope>NUCLEOTIDE SEQUENCE</scope>
    <source>
        <strain evidence="19">BAC 15a-03b</strain>
    </source>
</reference>
<keyword evidence="20" id="KW-1185">Reference proteome</keyword>
<dbReference type="NCBIfam" id="NF003986">
    <property type="entry name" value="PRK05471.1-5"/>
    <property type="match status" value="1"/>
</dbReference>
<organism evidence="19 20">
    <name type="scientific">Winslowiella arboricola</name>
    <dbReference type="NCBI Taxonomy" id="2978220"/>
    <lineage>
        <taxon>Bacteria</taxon>
        <taxon>Pseudomonadati</taxon>
        <taxon>Pseudomonadota</taxon>
        <taxon>Gammaproteobacteria</taxon>
        <taxon>Enterobacterales</taxon>
        <taxon>Erwiniaceae</taxon>
        <taxon>Winslowiella</taxon>
    </lineage>
</organism>
<evidence type="ECO:0000256" key="5">
    <source>
        <dbReference type="ARBA" id="ARBA00006435"/>
    </source>
</evidence>
<dbReference type="SUPFAM" id="SSF54197">
    <property type="entry name" value="HIT-like"/>
    <property type="match status" value="1"/>
</dbReference>
<keyword evidence="11 19" id="KW-0378">Hydrolase</keyword>
<dbReference type="GO" id="GO:0008715">
    <property type="term" value="F:CDP-diacylglycerol diphosphatase activity"/>
    <property type="evidence" value="ECO:0007669"/>
    <property type="project" value="UniProtKB-EC"/>
</dbReference>
<evidence type="ECO:0000256" key="1">
    <source>
        <dbReference type="ARBA" id="ARBA00001007"/>
    </source>
</evidence>
<protein>
    <recommendedName>
        <fullName evidence="7">CDP-diacylglycerol pyrophosphatase</fullName>
        <ecNumber evidence="6">3.6.1.26</ecNumber>
    </recommendedName>
    <alternativeName>
        <fullName evidence="17">CDP-diacylglycerol phosphatidylhydrolase</fullName>
    </alternativeName>
    <alternativeName>
        <fullName evidence="18">CDP-diglyceride hydrolase</fullName>
    </alternativeName>
</protein>
<keyword evidence="10" id="KW-0812">Transmembrane</keyword>
<dbReference type="GO" id="GO:0008654">
    <property type="term" value="P:phospholipid biosynthetic process"/>
    <property type="evidence" value="ECO:0007669"/>
    <property type="project" value="UniProtKB-KW"/>
</dbReference>
<evidence type="ECO:0000256" key="8">
    <source>
        <dbReference type="ARBA" id="ARBA00022475"/>
    </source>
</evidence>
<sequence length="255" mass="28079">MQQGRNRAVTVIVLVIALLVAGLAIAALSLQKNADALWQTISEKCVPGQQQSGNPAPCENVDMAQGYVTMKDRNGPLQYLLMPVARISGIENPLLLNPRTPNFFFQSWRERHLLADKRGAPVADSAISLAINSQYGRTQNQLHIHISCLRADVRQQLDQLAPSLGEHWQSATLLKHPYLLRTLTVEQLAQQSAFIRLADEVPDTHAGMGKYGLALAALPDGRLVLMAIERNWLKLNRGSAEEIQDHSCKILGKAA</sequence>
<keyword evidence="15" id="KW-0594">Phospholipid biosynthesis</keyword>
<evidence type="ECO:0000256" key="6">
    <source>
        <dbReference type="ARBA" id="ARBA00012375"/>
    </source>
</evidence>
<gene>
    <name evidence="19" type="ORF">N5923_03315</name>
</gene>
<comment type="similarity">
    <text evidence="5">Belongs to the Cdh family.</text>
</comment>
<evidence type="ECO:0000256" key="2">
    <source>
        <dbReference type="ARBA" id="ARBA00004162"/>
    </source>
</evidence>
<keyword evidence="16" id="KW-1208">Phospholipid metabolism</keyword>
<evidence type="ECO:0000256" key="15">
    <source>
        <dbReference type="ARBA" id="ARBA00023209"/>
    </source>
</evidence>
<evidence type="ECO:0000256" key="3">
    <source>
        <dbReference type="ARBA" id="ARBA00004927"/>
    </source>
</evidence>
<evidence type="ECO:0000256" key="12">
    <source>
        <dbReference type="ARBA" id="ARBA00022989"/>
    </source>
</evidence>
<dbReference type="PIRSF" id="PIRSF001273">
    <property type="entry name" value="CDH"/>
    <property type="match status" value="1"/>
</dbReference>
<evidence type="ECO:0000256" key="14">
    <source>
        <dbReference type="ARBA" id="ARBA00023136"/>
    </source>
</evidence>
<evidence type="ECO:0000256" key="7">
    <source>
        <dbReference type="ARBA" id="ARBA00019608"/>
    </source>
</evidence>
<evidence type="ECO:0000313" key="19">
    <source>
        <dbReference type="EMBL" id="MCU5776529.1"/>
    </source>
</evidence>
<dbReference type="EMBL" id="JAODIM010000035">
    <property type="protein sequence ID" value="MCU5776529.1"/>
    <property type="molecule type" value="Genomic_DNA"/>
</dbReference>
<keyword evidence="13" id="KW-0443">Lipid metabolism</keyword>
<comment type="catalytic activity">
    <reaction evidence="1">
        <text>a CDP-1,2-diacyl-sn-glycerol + H2O = a 1,2-diacyl-sn-glycero-3-phosphate + CMP + 2 H(+)</text>
        <dbReference type="Rhea" id="RHEA:15221"/>
        <dbReference type="ChEBI" id="CHEBI:15377"/>
        <dbReference type="ChEBI" id="CHEBI:15378"/>
        <dbReference type="ChEBI" id="CHEBI:58332"/>
        <dbReference type="ChEBI" id="CHEBI:58608"/>
        <dbReference type="ChEBI" id="CHEBI:60377"/>
        <dbReference type="EC" id="3.6.1.26"/>
    </reaction>
</comment>
<name>A0A9J6PE23_9GAMM</name>
<evidence type="ECO:0000256" key="13">
    <source>
        <dbReference type="ARBA" id="ARBA00023098"/>
    </source>
</evidence>
<evidence type="ECO:0000256" key="10">
    <source>
        <dbReference type="ARBA" id="ARBA00022692"/>
    </source>
</evidence>
<dbReference type="Gene3D" id="3.30.428.30">
    <property type="entry name" value="HIT family - CDH-like"/>
    <property type="match status" value="1"/>
</dbReference>
<evidence type="ECO:0000256" key="4">
    <source>
        <dbReference type="ARBA" id="ARBA00005189"/>
    </source>
</evidence>
<comment type="subcellular location">
    <subcellularLocation>
        <location evidence="2">Cell membrane</location>
        <topology evidence="2">Single-pass membrane protein</topology>
    </subcellularLocation>
</comment>
<keyword evidence="14" id="KW-0472">Membrane</keyword>
<accession>A0A9J6PE23</accession>
<dbReference type="Proteomes" id="UP001064262">
    <property type="component" value="Unassembled WGS sequence"/>
</dbReference>
<keyword evidence="8" id="KW-1003">Cell membrane</keyword>
<dbReference type="EC" id="3.6.1.26" evidence="6"/>
<evidence type="ECO:0000256" key="17">
    <source>
        <dbReference type="ARBA" id="ARBA00032888"/>
    </source>
</evidence>
<comment type="pathway">
    <text evidence="4">Lipid metabolism.</text>
</comment>
<dbReference type="InterPro" id="IPR003763">
    <property type="entry name" value="CDP-diacylglyc_Pase"/>
</dbReference>
<dbReference type="RefSeq" id="WP_267142885.1">
    <property type="nucleotide sequence ID" value="NZ_JAODIL010000073.1"/>
</dbReference>